<keyword evidence="3" id="KW-1185">Reference proteome</keyword>
<name>A0A3S5CMP3_9PLAT</name>
<dbReference type="Proteomes" id="UP000784294">
    <property type="component" value="Unassembled WGS sequence"/>
</dbReference>
<reference evidence="2" key="1">
    <citation type="submission" date="2018-11" db="EMBL/GenBank/DDBJ databases">
        <authorList>
            <consortium name="Pathogen Informatics"/>
        </authorList>
    </citation>
    <scope>NUCLEOTIDE SEQUENCE</scope>
</reference>
<evidence type="ECO:0000313" key="2">
    <source>
        <dbReference type="EMBL" id="VEL33466.1"/>
    </source>
</evidence>
<evidence type="ECO:0000256" key="1">
    <source>
        <dbReference type="SAM" id="Phobius"/>
    </source>
</evidence>
<keyword evidence="1" id="KW-0812">Transmembrane</keyword>
<evidence type="ECO:0000313" key="3">
    <source>
        <dbReference type="Proteomes" id="UP000784294"/>
    </source>
</evidence>
<comment type="caution">
    <text evidence="2">The sequence shown here is derived from an EMBL/GenBank/DDBJ whole genome shotgun (WGS) entry which is preliminary data.</text>
</comment>
<dbReference type="EMBL" id="CAAALY010245820">
    <property type="protein sequence ID" value="VEL33466.1"/>
    <property type="molecule type" value="Genomic_DNA"/>
</dbReference>
<protein>
    <submittedName>
        <fullName evidence="2">Uncharacterized protein</fullName>
    </submittedName>
</protein>
<organism evidence="2 3">
    <name type="scientific">Protopolystoma xenopodis</name>
    <dbReference type="NCBI Taxonomy" id="117903"/>
    <lineage>
        <taxon>Eukaryota</taxon>
        <taxon>Metazoa</taxon>
        <taxon>Spiralia</taxon>
        <taxon>Lophotrochozoa</taxon>
        <taxon>Platyhelminthes</taxon>
        <taxon>Monogenea</taxon>
        <taxon>Polyopisthocotylea</taxon>
        <taxon>Polystomatidea</taxon>
        <taxon>Polystomatidae</taxon>
        <taxon>Protopolystoma</taxon>
    </lineage>
</organism>
<accession>A0A3S5CMP3</accession>
<keyword evidence="1" id="KW-1133">Transmembrane helix</keyword>
<feature type="transmembrane region" description="Helical" evidence="1">
    <location>
        <begin position="18"/>
        <end position="36"/>
    </location>
</feature>
<gene>
    <name evidence="2" type="ORF">PXEA_LOCUS26906</name>
</gene>
<proteinExistence type="predicted"/>
<keyword evidence="1" id="KW-0472">Membrane</keyword>
<dbReference type="AlphaFoldDB" id="A0A3S5CMP3"/>
<sequence>MPLANATKAPYQVGDRHVLLLFLIYVITLENLHYLFHPFLLPLNVNRDAFVSLRDVVKSQVVTRIRRSLGQPQRKHSRYLKYPEVCVYCFPFSLQSCHVTSTSMLMQSFVSEENG</sequence>